<dbReference type="AlphaFoldDB" id="A0A1H4RHL5"/>
<comment type="subcellular location">
    <subcellularLocation>
        <location evidence="1 14">Cytoplasm</location>
    </subcellularLocation>
</comment>
<dbReference type="GO" id="GO:0008360">
    <property type="term" value="P:regulation of cell shape"/>
    <property type="evidence" value="ECO:0007669"/>
    <property type="project" value="UniProtKB-KW"/>
</dbReference>
<feature type="binding site" evidence="14">
    <location>
        <begin position="155"/>
        <end position="161"/>
    </location>
    <ligand>
        <name>ATP</name>
        <dbReference type="ChEBI" id="CHEBI:30616"/>
    </ligand>
</feature>
<comment type="function">
    <text evidence="14">Cell wall formation.</text>
</comment>
<dbReference type="GO" id="GO:0009252">
    <property type="term" value="P:peptidoglycan biosynthetic process"/>
    <property type="evidence" value="ECO:0007669"/>
    <property type="project" value="UniProtKB-UniRule"/>
</dbReference>
<dbReference type="NCBIfam" id="TIGR01082">
    <property type="entry name" value="murC"/>
    <property type="match status" value="1"/>
</dbReference>
<dbReference type="GO" id="GO:0071555">
    <property type="term" value="P:cell wall organization"/>
    <property type="evidence" value="ECO:0007669"/>
    <property type="project" value="UniProtKB-KW"/>
</dbReference>
<evidence type="ECO:0000256" key="7">
    <source>
        <dbReference type="ARBA" id="ARBA00022741"/>
    </source>
</evidence>
<dbReference type="Pfam" id="PF01225">
    <property type="entry name" value="Mur_ligase"/>
    <property type="match status" value="1"/>
</dbReference>
<keyword evidence="12 14" id="KW-0961">Cell wall biogenesis/degradation</keyword>
<dbReference type="InterPro" id="IPR005758">
    <property type="entry name" value="UDP-N-AcMur_Ala_ligase_MurC"/>
</dbReference>
<dbReference type="GO" id="GO:0051301">
    <property type="term" value="P:cell division"/>
    <property type="evidence" value="ECO:0007669"/>
    <property type="project" value="UniProtKB-KW"/>
</dbReference>
<dbReference type="GO" id="GO:0005737">
    <property type="term" value="C:cytoplasm"/>
    <property type="evidence" value="ECO:0007669"/>
    <property type="project" value="UniProtKB-SubCell"/>
</dbReference>
<keyword evidence="9 14" id="KW-0133">Cell shape</keyword>
<evidence type="ECO:0000259" key="17">
    <source>
        <dbReference type="Pfam" id="PF08245"/>
    </source>
</evidence>
<evidence type="ECO:0000256" key="4">
    <source>
        <dbReference type="ARBA" id="ARBA00022490"/>
    </source>
</evidence>
<evidence type="ECO:0000256" key="13">
    <source>
        <dbReference type="ARBA" id="ARBA00047833"/>
    </source>
</evidence>
<reference evidence="18 19" key="1">
    <citation type="submission" date="2016-10" db="EMBL/GenBank/DDBJ databases">
        <authorList>
            <person name="de Groot N.N."/>
        </authorList>
    </citation>
    <scope>NUCLEOTIDE SEQUENCE [LARGE SCALE GENOMIC DNA]</scope>
    <source>
        <strain evidence="18 19">AB35.6</strain>
    </source>
</reference>
<evidence type="ECO:0000256" key="8">
    <source>
        <dbReference type="ARBA" id="ARBA00022840"/>
    </source>
</evidence>
<dbReference type="Pfam" id="PF08245">
    <property type="entry name" value="Mur_ligase_M"/>
    <property type="match status" value="1"/>
</dbReference>
<dbReference type="SUPFAM" id="SSF53244">
    <property type="entry name" value="MurD-like peptide ligases, peptide-binding domain"/>
    <property type="match status" value="1"/>
</dbReference>
<keyword evidence="5 14" id="KW-0436">Ligase</keyword>
<comment type="pathway">
    <text evidence="2 14">Cell wall biogenesis; peptidoglycan biosynthesis.</text>
</comment>
<keyword evidence="7 14" id="KW-0547">Nucleotide-binding</keyword>
<dbReference type="InterPro" id="IPR004101">
    <property type="entry name" value="Mur_ligase_C"/>
</dbReference>
<dbReference type="InterPro" id="IPR036565">
    <property type="entry name" value="Mur-like_cat_sf"/>
</dbReference>
<evidence type="ECO:0000256" key="6">
    <source>
        <dbReference type="ARBA" id="ARBA00022618"/>
    </source>
</evidence>
<dbReference type="PANTHER" id="PTHR43445">
    <property type="entry name" value="UDP-N-ACETYLMURAMATE--L-ALANINE LIGASE-RELATED"/>
    <property type="match status" value="1"/>
</dbReference>
<dbReference type="GO" id="GO:0005524">
    <property type="term" value="F:ATP binding"/>
    <property type="evidence" value="ECO:0007669"/>
    <property type="project" value="UniProtKB-UniRule"/>
</dbReference>
<dbReference type="UniPathway" id="UPA00219"/>
<evidence type="ECO:0000256" key="9">
    <source>
        <dbReference type="ARBA" id="ARBA00022960"/>
    </source>
</evidence>
<accession>A0A1H4RHL5</accession>
<organism evidence="18 19">
    <name type="scientific">Terriglobus roseus</name>
    <dbReference type="NCBI Taxonomy" id="392734"/>
    <lineage>
        <taxon>Bacteria</taxon>
        <taxon>Pseudomonadati</taxon>
        <taxon>Acidobacteriota</taxon>
        <taxon>Terriglobia</taxon>
        <taxon>Terriglobales</taxon>
        <taxon>Acidobacteriaceae</taxon>
        <taxon>Terriglobus</taxon>
    </lineage>
</organism>
<dbReference type="EC" id="6.3.2.8" evidence="3 14"/>
<dbReference type="Gene3D" id="3.40.50.720">
    <property type="entry name" value="NAD(P)-binding Rossmann-like Domain"/>
    <property type="match status" value="1"/>
</dbReference>
<dbReference type="HAMAP" id="MF_00046">
    <property type="entry name" value="MurC"/>
    <property type="match status" value="1"/>
</dbReference>
<dbReference type="InterPro" id="IPR000713">
    <property type="entry name" value="Mur_ligase_N"/>
</dbReference>
<dbReference type="InterPro" id="IPR050061">
    <property type="entry name" value="MurCDEF_pg_biosynth"/>
</dbReference>
<evidence type="ECO:0000313" key="18">
    <source>
        <dbReference type="EMBL" id="SEC31288.1"/>
    </source>
</evidence>
<dbReference type="Gene3D" id="3.90.190.20">
    <property type="entry name" value="Mur ligase, C-terminal domain"/>
    <property type="match status" value="1"/>
</dbReference>
<comment type="similarity">
    <text evidence="14">Belongs to the MurCDEF family.</text>
</comment>
<evidence type="ECO:0000256" key="11">
    <source>
        <dbReference type="ARBA" id="ARBA00023306"/>
    </source>
</evidence>
<evidence type="ECO:0000313" key="19">
    <source>
        <dbReference type="Proteomes" id="UP000182409"/>
    </source>
</evidence>
<feature type="domain" description="Mur ligase N-terminal catalytic" evidence="15">
    <location>
        <begin position="51"/>
        <end position="149"/>
    </location>
</feature>
<feature type="domain" description="Mur ligase central" evidence="17">
    <location>
        <begin position="153"/>
        <end position="333"/>
    </location>
</feature>
<dbReference type="SUPFAM" id="SSF51984">
    <property type="entry name" value="MurCD N-terminal domain"/>
    <property type="match status" value="1"/>
</dbReference>
<dbReference type="Gene3D" id="3.40.1190.10">
    <property type="entry name" value="Mur-like, catalytic domain"/>
    <property type="match status" value="1"/>
</dbReference>
<keyword evidence="10 14" id="KW-0573">Peptidoglycan synthesis</keyword>
<keyword evidence="11 14" id="KW-0131">Cell cycle</keyword>
<dbReference type="Proteomes" id="UP000182409">
    <property type="component" value="Unassembled WGS sequence"/>
</dbReference>
<dbReference type="Pfam" id="PF02875">
    <property type="entry name" value="Mur_ligase_C"/>
    <property type="match status" value="1"/>
</dbReference>
<sequence>MLVGTQFRDICCAKTLKRNARSHPGDVHTARLISGLDTGEGTTLFAAAQRVHFIGIGGIGMSGIAEILLSLGFPVSGSDLRTSPTTDRLRKLGAAIFVGHAADQVKPSDVVVISSAVAKDNPEVLEAHARKIPVIHRSDMLAELMRLKYGVAVGGMHGKTTTTSMIAAVLDAGGLDPTVVVGGRVDMFGSNARAGQSRYLVAEADESDRSFLKLSPILAVVTNLDREHMENYRDMADVEQCFVDFMNKVPFYGATTACIDDPMLRAILPRVQRRVMTYGESPEADFRLVILPKETDSYSSFEVNARGIVLGPFKLHVPGKHNVLNATAAVAIAVELGVPPKQIAAGLARFRGVDRRFQTKGVERGVTVVDDYGHHPTEIRATLAAARDCGFKKVHVLFQPHRYTRTRDLFDDFVTAFAGADRVEIVDIYAASEQPIEGVTAQSLVRAMRAVGIDANYAASFDAAALRLSEVAAKGEAILTLGAGSVSQAGATILTALKR</sequence>
<comment type="catalytic activity">
    <reaction evidence="13 14">
        <text>UDP-N-acetyl-alpha-D-muramate + L-alanine + ATP = UDP-N-acetyl-alpha-D-muramoyl-L-alanine + ADP + phosphate + H(+)</text>
        <dbReference type="Rhea" id="RHEA:23372"/>
        <dbReference type="ChEBI" id="CHEBI:15378"/>
        <dbReference type="ChEBI" id="CHEBI:30616"/>
        <dbReference type="ChEBI" id="CHEBI:43474"/>
        <dbReference type="ChEBI" id="CHEBI:57972"/>
        <dbReference type="ChEBI" id="CHEBI:70757"/>
        <dbReference type="ChEBI" id="CHEBI:83898"/>
        <dbReference type="ChEBI" id="CHEBI:456216"/>
        <dbReference type="EC" id="6.3.2.8"/>
    </reaction>
</comment>
<dbReference type="GO" id="GO:0008763">
    <property type="term" value="F:UDP-N-acetylmuramate-L-alanine ligase activity"/>
    <property type="evidence" value="ECO:0007669"/>
    <property type="project" value="UniProtKB-UniRule"/>
</dbReference>
<keyword evidence="8 14" id="KW-0067">ATP-binding</keyword>
<evidence type="ECO:0000256" key="12">
    <source>
        <dbReference type="ARBA" id="ARBA00023316"/>
    </source>
</evidence>
<evidence type="ECO:0000256" key="14">
    <source>
        <dbReference type="HAMAP-Rule" id="MF_00046"/>
    </source>
</evidence>
<evidence type="ECO:0000259" key="16">
    <source>
        <dbReference type="Pfam" id="PF02875"/>
    </source>
</evidence>
<name>A0A1H4RHL5_9BACT</name>
<gene>
    <name evidence="14" type="primary">murC</name>
    <name evidence="18" type="ORF">SAMN05443244_3156</name>
</gene>
<evidence type="ECO:0000259" key="15">
    <source>
        <dbReference type="Pfam" id="PF01225"/>
    </source>
</evidence>
<evidence type="ECO:0000256" key="10">
    <source>
        <dbReference type="ARBA" id="ARBA00022984"/>
    </source>
</evidence>
<evidence type="ECO:0000256" key="1">
    <source>
        <dbReference type="ARBA" id="ARBA00004496"/>
    </source>
</evidence>
<keyword evidence="6 14" id="KW-0132">Cell division</keyword>
<dbReference type="PANTHER" id="PTHR43445:SF3">
    <property type="entry name" value="UDP-N-ACETYLMURAMATE--L-ALANINE LIGASE"/>
    <property type="match status" value="1"/>
</dbReference>
<dbReference type="InterPro" id="IPR013221">
    <property type="entry name" value="Mur_ligase_cen"/>
</dbReference>
<proteinExistence type="inferred from homology"/>
<protein>
    <recommendedName>
        <fullName evidence="3 14">UDP-N-acetylmuramate--L-alanine ligase</fullName>
        <ecNumber evidence="3 14">6.3.2.8</ecNumber>
    </recommendedName>
    <alternativeName>
        <fullName evidence="14">UDP-N-acetylmuramoyl-L-alanine synthetase</fullName>
    </alternativeName>
</protein>
<evidence type="ECO:0000256" key="3">
    <source>
        <dbReference type="ARBA" id="ARBA00012211"/>
    </source>
</evidence>
<keyword evidence="4 14" id="KW-0963">Cytoplasm</keyword>
<evidence type="ECO:0000256" key="2">
    <source>
        <dbReference type="ARBA" id="ARBA00004752"/>
    </source>
</evidence>
<dbReference type="EMBL" id="FNSD01000001">
    <property type="protein sequence ID" value="SEC31288.1"/>
    <property type="molecule type" value="Genomic_DNA"/>
</dbReference>
<evidence type="ECO:0000256" key="5">
    <source>
        <dbReference type="ARBA" id="ARBA00022598"/>
    </source>
</evidence>
<dbReference type="InterPro" id="IPR036615">
    <property type="entry name" value="Mur_ligase_C_dom_sf"/>
</dbReference>
<feature type="domain" description="Mur ligase C-terminal" evidence="16">
    <location>
        <begin position="355"/>
        <end position="484"/>
    </location>
</feature>
<dbReference type="SUPFAM" id="SSF53623">
    <property type="entry name" value="MurD-like peptide ligases, catalytic domain"/>
    <property type="match status" value="1"/>
</dbReference>